<feature type="transmembrane region" description="Helical" evidence="8">
    <location>
        <begin position="12"/>
        <end position="30"/>
    </location>
</feature>
<dbReference type="Pfam" id="PF03845">
    <property type="entry name" value="Spore_permease"/>
    <property type="match status" value="1"/>
</dbReference>
<sequence length="368" mass="40722">MEKAKISPGQLFTLIVLFDMGTAIIRVLAIKAEKDAWLAILLGSVGGLVIFFVYTSLYRLYPRLPLTGYMRVILGKWLGWPLGLLYILFFIHGAARDVREGGDLLISSVLDQTPVLVVNVVMILSIGYVLNKGIEVLARTAQVFLVILAILALVSNFLMFFSGIIEIDRLLPVLGNGLGPVLKITFKQTIEFPYEELICFTMLLPYLNQSQMGIRAGFAAVLISGLILSYSSAINIAVLGTDISGRATFPLLYTVSLINIGEFIQRLDVFVVLTLIIGDFFKVAIFFYAGVMAASDVFQIRDYRKLVHPIGIIILFISMMLSGNFAEQIEEGDVLLVTVFLMFGVGIPIFLLVVAMVRGKFKSDHDFK</sequence>
<accession>A0ABS3NBF8</accession>
<dbReference type="NCBIfam" id="TIGR00912">
    <property type="entry name" value="2A0309"/>
    <property type="match status" value="1"/>
</dbReference>
<dbReference type="PANTHER" id="PTHR34975">
    <property type="entry name" value="SPORE GERMINATION PROTEIN A2"/>
    <property type="match status" value="1"/>
</dbReference>
<feature type="transmembrane region" description="Helical" evidence="8">
    <location>
        <begin position="77"/>
        <end position="95"/>
    </location>
</feature>
<evidence type="ECO:0000256" key="4">
    <source>
        <dbReference type="ARBA" id="ARBA00022544"/>
    </source>
</evidence>
<protein>
    <submittedName>
        <fullName evidence="9">GerAB/ArcD/ProY family transporter</fullName>
    </submittedName>
</protein>
<proteinExistence type="inferred from homology"/>
<evidence type="ECO:0000256" key="6">
    <source>
        <dbReference type="ARBA" id="ARBA00022989"/>
    </source>
</evidence>
<evidence type="ECO:0000256" key="2">
    <source>
        <dbReference type="ARBA" id="ARBA00007998"/>
    </source>
</evidence>
<reference evidence="9 10" key="1">
    <citation type="submission" date="2021-03" db="EMBL/GenBank/DDBJ databases">
        <title>Whole genome sequence of Metabacillus bambusae BG109.</title>
        <authorList>
            <person name="Jeong J.W."/>
        </authorList>
    </citation>
    <scope>NUCLEOTIDE SEQUENCE [LARGE SCALE GENOMIC DNA]</scope>
    <source>
        <strain evidence="9 10">BG109</strain>
    </source>
</reference>
<feature type="transmembrane region" description="Helical" evidence="8">
    <location>
        <begin position="115"/>
        <end position="131"/>
    </location>
</feature>
<evidence type="ECO:0000256" key="7">
    <source>
        <dbReference type="ARBA" id="ARBA00023136"/>
    </source>
</evidence>
<evidence type="ECO:0000256" key="5">
    <source>
        <dbReference type="ARBA" id="ARBA00022692"/>
    </source>
</evidence>
<evidence type="ECO:0000313" key="9">
    <source>
        <dbReference type="EMBL" id="MBO1515288.1"/>
    </source>
</evidence>
<comment type="caution">
    <text evidence="9">The sequence shown here is derived from an EMBL/GenBank/DDBJ whole genome shotgun (WGS) entry which is preliminary data.</text>
</comment>
<keyword evidence="4" id="KW-0309">Germination</keyword>
<feature type="transmembrane region" description="Helical" evidence="8">
    <location>
        <begin position="216"/>
        <end position="240"/>
    </location>
</feature>
<feature type="transmembrane region" description="Helical" evidence="8">
    <location>
        <begin position="270"/>
        <end position="294"/>
    </location>
</feature>
<dbReference type="EMBL" id="JAGDEL010000034">
    <property type="protein sequence ID" value="MBO1515288.1"/>
    <property type="molecule type" value="Genomic_DNA"/>
</dbReference>
<evidence type="ECO:0000256" key="8">
    <source>
        <dbReference type="SAM" id="Phobius"/>
    </source>
</evidence>
<evidence type="ECO:0000256" key="3">
    <source>
        <dbReference type="ARBA" id="ARBA00022448"/>
    </source>
</evidence>
<dbReference type="PANTHER" id="PTHR34975:SF2">
    <property type="entry name" value="SPORE GERMINATION PROTEIN A2"/>
    <property type="match status" value="1"/>
</dbReference>
<evidence type="ECO:0000256" key="1">
    <source>
        <dbReference type="ARBA" id="ARBA00004141"/>
    </source>
</evidence>
<feature type="transmembrane region" description="Helical" evidence="8">
    <location>
        <begin position="306"/>
        <end position="323"/>
    </location>
</feature>
<name>A0ABS3NBF8_9BACI</name>
<keyword evidence="10" id="KW-1185">Reference proteome</keyword>
<organism evidence="9 10">
    <name type="scientific">Metabacillus bambusae</name>
    <dbReference type="NCBI Taxonomy" id="2795218"/>
    <lineage>
        <taxon>Bacteria</taxon>
        <taxon>Bacillati</taxon>
        <taxon>Bacillota</taxon>
        <taxon>Bacilli</taxon>
        <taxon>Bacillales</taxon>
        <taxon>Bacillaceae</taxon>
        <taxon>Metabacillus</taxon>
    </lineage>
</organism>
<keyword evidence="5 8" id="KW-0812">Transmembrane</keyword>
<feature type="transmembrane region" description="Helical" evidence="8">
    <location>
        <begin position="143"/>
        <end position="165"/>
    </location>
</feature>
<feature type="transmembrane region" description="Helical" evidence="8">
    <location>
        <begin position="36"/>
        <end position="57"/>
    </location>
</feature>
<keyword evidence="3" id="KW-0813">Transport</keyword>
<dbReference type="InterPro" id="IPR004761">
    <property type="entry name" value="Spore_GerAB"/>
</dbReference>
<keyword evidence="7 8" id="KW-0472">Membrane</keyword>
<feature type="transmembrane region" description="Helical" evidence="8">
    <location>
        <begin position="335"/>
        <end position="357"/>
    </location>
</feature>
<evidence type="ECO:0000313" key="10">
    <source>
        <dbReference type="Proteomes" id="UP000663981"/>
    </source>
</evidence>
<dbReference type="RefSeq" id="WP_207982173.1">
    <property type="nucleotide sequence ID" value="NZ_JAGDEL010000034.1"/>
</dbReference>
<comment type="similarity">
    <text evidence="2">Belongs to the amino acid-polyamine-organocation (APC) superfamily. Spore germination protein (SGP) (TC 2.A.3.9) family.</text>
</comment>
<gene>
    <name evidence="9" type="ORF">I7822_27110</name>
</gene>
<comment type="subcellular location">
    <subcellularLocation>
        <location evidence="1">Membrane</location>
        <topology evidence="1">Multi-pass membrane protein</topology>
    </subcellularLocation>
</comment>
<keyword evidence="6 8" id="KW-1133">Transmembrane helix</keyword>
<dbReference type="Proteomes" id="UP000663981">
    <property type="component" value="Unassembled WGS sequence"/>
</dbReference>